<reference evidence="3 4" key="1">
    <citation type="submission" date="2018-11" db="EMBL/GenBank/DDBJ databases">
        <title>Draft genome sequence of Ferruginibacter sp. BO-59.</title>
        <authorList>
            <person name="Im W.T."/>
        </authorList>
    </citation>
    <scope>NUCLEOTIDE SEQUENCE [LARGE SCALE GENOMIC DNA]</scope>
    <source>
        <strain evidence="3 4">BO-59</strain>
    </source>
</reference>
<feature type="coiled-coil region" evidence="1">
    <location>
        <begin position="204"/>
        <end position="284"/>
    </location>
</feature>
<gene>
    <name evidence="3" type="ORF">EFY79_15690</name>
</gene>
<proteinExistence type="predicted"/>
<evidence type="ECO:0000256" key="1">
    <source>
        <dbReference type="SAM" id="Coils"/>
    </source>
</evidence>
<evidence type="ECO:0000313" key="3">
    <source>
        <dbReference type="EMBL" id="RNI34611.1"/>
    </source>
</evidence>
<accession>A0A3M9NA38</accession>
<keyword evidence="1" id="KW-0175">Coiled coil</keyword>
<dbReference type="EMBL" id="RJJR01000013">
    <property type="protein sequence ID" value="RNI34611.1"/>
    <property type="molecule type" value="Genomic_DNA"/>
</dbReference>
<organism evidence="3 4">
    <name type="scientific">Hanamia caeni</name>
    <dbReference type="NCBI Taxonomy" id="2294116"/>
    <lineage>
        <taxon>Bacteria</taxon>
        <taxon>Pseudomonadati</taxon>
        <taxon>Bacteroidota</taxon>
        <taxon>Chitinophagia</taxon>
        <taxon>Chitinophagales</taxon>
        <taxon>Chitinophagaceae</taxon>
        <taxon>Hanamia</taxon>
    </lineage>
</organism>
<feature type="region of interest" description="Disordered" evidence="2">
    <location>
        <begin position="358"/>
        <end position="408"/>
    </location>
</feature>
<sequence>MRHKKFIAKLRACFVIFYVFPFYCFSQDLAGVYTGRLYNDTTKEYIPFELAIDNSKGKTEGFSHTTFVSESGNNVGIKQVKIKIKNDEVTFEDEKFVYNNFPEPPPKGVKMFASLNISNRNGIPVLTGTWKTNATKEYRPLTGTVMLEKKKEPQSTSLVKKLEDLGLARYLEFLTDNSNTIAANSKAREDSIRKQQELDALAKAQKAREDSIRKQQELDALAKAQKARQDSILKQQELDALAKAQKAREDSIRKQQELDALAKAQRAREDSIRKQQELDALAKAQKAREDSLRRQQELDALAKAQKARGDSIRKQQELDALAKAQKAKEDSTKKQQEELARAERIKLYREQQAKEELEKQRVAQEQSASAQAAKDQKAREELARQQAEKEALAKAQKTKEESERQKRAQEELLRIQKANPTAGADVSKRKLETIRTVVVAQDSLVFSLYDNGTVDGDTVSVLINGKVAIPRLGLLERAYNKTIYLTPDMGDSISVVLYAENLGSIPPNTGLLVIREGSKIYEIRFSGDMDKNSKIVLIRKKE</sequence>
<evidence type="ECO:0000256" key="2">
    <source>
        <dbReference type="SAM" id="MobiDB-lite"/>
    </source>
</evidence>
<dbReference type="Proteomes" id="UP000267223">
    <property type="component" value="Unassembled WGS sequence"/>
</dbReference>
<feature type="compositionally biased region" description="Low complexity" evidence="2">
    <location>
        <begin position="363"/>
        <end position="373"/>
    </location>
</feature>
<name>A0A3M9NA38_9BACT</name>
<comment type="caution">
    <text evidence="3">The sequence shown here is derived from an EMBL/GenBank/DDBJ whole genome shotgun (WGS) entry which is preliminary data.</text>
</comment>
<dbReference type="AlphaFoldDB" id="A0A3M9NA38"/>
<dbReference type="RefSeq" id="WP_123121672.1">
    <property type="nucleotide sequence ID" value="NZ_RJJR01000013.1"/>
</dbReference>
<evidence type="ECO:0000313" key="4">
    <source>
        <dbReference type="Proteomes" id="UP000267223"/>
    </source>
</evidence>
<keyword evidence="4" id="KW-1185">Reference proteome</keyword>
<dbReference type="OrthoDB" id="661134at2"/>
<protein>
    <submittedName>
        <fullName evidence="3">Uncharacterized protein</fullName>
    </submittedName>
</protein>
<feature type="compositionally biased region" description="Basic and acidic residues" evidence="2">
    <location>
        <begin position="374"/>
        <end position="408"/>
    </location>
</feature>